<protein>
    <submittedName>
        <fullName evidence="1">Uncharacterized protein</fullName>
    </submittedName>
</protein>
<comment type="caution">
    <text evidence="1">The sequence shown here is derived from an EMBL/GenBank/DDBJ whole genome shotgun (WGS) entry which is preliminary data.</text>
</comment>
<evidence type="ECO:0000313" key="1">
    <source>
        <dbReference type="EMBL" id="KAG8006316.1"/>
    </source>
</evidence>
<sequence>MQQLINTVPSSNQTSDVWIVMRKVVKLRIKAKDLGSADPNDPAVKADILRKLQDRLEAKGVSGVTLKWRKQPDGKVFHKEEKRKKQRRKTEL</sequence>
<reference evidence="1" key="1">
    <citation type="submission" date="2020-04" db="EMBL/GenBank/DDBJ databases">
        <title>A chromosome-scale assembly and high-density genetic map of the yellow drum (Nibea albiflora) genome.</title>
        <authorList>
            <person name="Xu D."/>
            <person name="Zhang W."/>
            <person name="Chen R."/>
            <person name="Tan P."/>
            <person name="Wang L."/>
            <person name="Song H."/>
            <person name="Tian L."/>
            <person name="Zhu Q."/>
            <person name="Wang B."/>
        </authorList>
    </citation>
    <scope>NUCLEOTIDE SEQUENCE</scope>
    <source>
        <strain evidence="1">ZJHYS-2018</strain>
    </source>
</reference>
<gene>
    <name evidence="1" type="ORF">GBF38_005565</name>
</gene>
<dbReference type="Proteomes" id="UP000805704">
    <property type="component" value="Chromosome 21"/>
</dbReference>
<accession>A0ACB7EWS7</accession>
<organism evidence="1 2">
    <name type="scientific">Nibea albiflora</name>
    <name type="common">Yellow drum</name>
    <name type="synonym">Corvina albiflora</name>
    <dbReference type="NCBI Taxonomy" id="240163"/>
    <lineage>
        <taxon>Eukaryota</taxon>
        <taxon>Metazoa</taxon>
        <taxon>Chordata</taxon>
        <taxon>Craniata</taxon>
        <taxon>Vertebrata</taxon>
        <taxon>Euteleostomi</taxon>
        <taxon>Actinopterygii</taxon>
        <taxon>Neopterygii</taxon>
        <taxon>Teleostei</taxon>
        <taxon>Neoteleostei</taxon>
        <taxon>Acanthomorphata</taxon>
        <taxon>Eupercaria</taxon>
        <taxon>Sciaenidae</taxon>
        <taxon>Nibea</taxon>
    </lineage>
</organism>
<dbReference type="EMBL" id="CM024809">
    <property type="protein sequence ID" value="KAG8006316.1"/>
    <property type="molecule type" value="Genomic_DNA"/>
</dbReference>
<name>A0ACB7EWS7_NIBAL</name>
<keyword evidence="2" id="KW-1185">Reference proteome</keyword>
<evidence type="ECO:0000313" key="2">
    <source>
        <dbReference type="Proteomes" id="UP000805704"/>
    </source>
</evidence>
<proteinExistence type="predicted"/>